<proteinExistence type="predicted"/>
<protein>
    <recommendedName>
        <fullName evidence="1">MvaI/BcnI restriction endonuclease domain-containing protein</fullName>
    </recommendedName>
</protein>
<evidence type="ECO:0000313" key="3">
    <source>
        <dbReference type="Proteomes" id="UP000036325"/>
    </source>
</evidence>
<dbReference type="Gene3D" id="3.40.210.20">
    <property type="entry name" value="MvaI/BcnI restriction endonuclease, catalytic domain"/>
    <property type="match status" value="1"/>
</dbReference>
<reference evidence="2 3" key="1">
    <citation type="submission" date="2015-02" db="EMBL/GenBank/DDBJ databases">
        <title>Pseudomonas helleri sp. nov. and Pseudomonas weihenstephanensis sp. nov., isolated from raw cows milk.</title>
        <authorList>
            <person name="von Neubeck M."/>
            <person name="Huptas C."/>
            <person name="Wenning M."/>
            <person name="Scherer S."/>
        </authorList>
    </citation>
    <scope>NUCLEOTIDE SEQUENCE [LARGE SCALE GENOMIC DNA]</scope>
    <source>
        <strain evidence="2 3">DSM 29166</strain>
    </source>
</reference>
<dbReference type="EMBL" id="JYLF01000005">
    <property type="protein sequence ID" value="KMN13380.1"/>
    <property type="molecule type" value="Genomic_DNA"/>
</dbReference>
<name>A0A0J6IFJ9_9PSED</name>
<dbReference type="Pfam" id="PF15515">
    <property type="entry name" value="MvaI_BcnI"/>
    <property type="match status" value="1"/>
</dbReference>
<comment type="caution">
    <text evidence="2">The sequence shown here is derived from an EMBL/GenBank/DDBJ whole genome shotgun (WGS) entry which is preliminary data.</text>
</comment>
<organism evidence="2 3">
    <name type="scientific">Pseudomonas weihenstephanensis</name>
    <dbReference type="NCBI Taxonomy" id="1608994"/>
    <lineage>
        <taxon>Bacteria</taxon>
        <taxon>Pseudomonadati</taxon>
        <taxon>Pseudomonadota</taxon>
        <taxon>Gammaproteobacteria</taxon>
        <taxon>Pseudomonadales</taxon>
        <taxon>Pseudomonadaceae</taxon>
        <taxon>Pseudomonas</taxon>
    </lineage>
</organism>
<dbReference type="Proteomes" id="UP000036325">
    <property type="component" value="Unassembled WGS sequence"/>
</dbReference>
<dbReference type="AlphaFoldDB" id="A0A0J6IFJ9"/>
<gene>
    <name evidence="2" type="ORF">TU86_13915</name>
</gene>
<dbReference type="InterPro" id="IPR029127">
    <property type="entry name" value="MvaI_BcnI"/>
</dbReference>
<feature type="domain" description="MvaI/BcnI restriction endonuclease" evidence="1">
    <location>
        <begin position="257"/>
        <end position="475"/>
    </location>
</feature>
<evidence type="ECO:0000313" key="2">
    <source>
        <dbReference type="EMBL" id="KMN13380.1"/>
    </source>
</evidence>
<accession>A0A0J6IFJ9</accession>
<dbReference type="PATRIC" id="fig|1608994.3.peg.3439"/>
<dbReference type="Gene3D" id="3.30.70.3570">
    <property type="entry name" value="MvaI/BcnI restriction endonuclease, recognition domain"/>
    <property type="match status" value="1"/>
</dbReference>
<dbReference type="InterPro" id="IPR043005">
    <property type="entry name" value="MvaI_BcnI_rec"/>
</dbReference>
<evidence type="ECO:0000259" key="1">
    <source>
        <dbReference type="Pfam" id="PF15515"/>
    </source>
</evidence>
<dbReference type="InterPro" id="IPR043004">
    <property type="entry name" value="MvaI_BcnI_cat"/>
</dbReference>
<dbReference type="CDD" id="cd22347">
    <property type="entry name" value="PDDEXK_nuclease"/>
    <property type="match status" value="1"/>
</dbReference>
<sequence>MKRLQTEATKRHKDLKSQGVPSKISDMLNLVARENSYPNWDAVLAEDERSRAVQFHLSLPTEQFEDADPPEYEIIQAALKAVNVDRAVPDQVKLRIARNKAHLVSLGIEFAIFESTTTGLKKSILDATAPIRDLFEIENFHKYAQQLQGPEHKVSREAFFAYPDRLDPTRVSLYRPVTKKGDPRMWFSRLADYVFATEKTSAVASDQIAVVVYEGSLYLFNLSKFDLKQDNTEALNEIGLLLRRMVDADRSIADELIAKLKEIAKYPITTGVAGDTAVGMAVEHALGIVANSSKQPDYHGIEIKSGRGGKNRTTLFAQVPDWGLSALKSSAQILDAYGYDRDGDIKLYCTLSTRKANSQGLKFRFDGRNDQLVEIDADNKDVATWPSKLLRDRLTEKHRETFWIEATSEFIDGIEYFKLLSIIHTKEPVESQLIPLVESGVVTMDHLIKRSGKNNRVCEKGPLFKINKRDLHLLFPKPVKIKLS</sequence>